<gene>
    <name evidence="2" type="ORF">ACE41H_08585</name>
</gene>
<evidence type="ECO:0000256" key="1">
    <source>
        <dbReference type="SAM" id="Phobius"/>
    </source>
</evidence>
<dbReference type="SUPFAM" id="SSF58104">
    <property type="entry name" value="Methyl-accepting chemotaxis protein (MCP) signaling domain"/>
    <property type="match status" value="1"/>
</dbReference>
<keyword evidence="1" id="KW-0812">Transmembrane</keyword>
<dbReference type="RefSeq" id="WP_375354743.1">
    <property type="nucleotide sequence ID" value="NZ_JBHHMI010000005.1"/>
</dbReference>
<dbReference type="PANTHER" id="PTHR40070">
    <property type="entry name" value="UPF0478 PROTEIN YTXG"/>
    <property type="match status" value="1"/>
</dbReference>
<keyword evidence="1" id="KW-0472">Membrane</keyword>
<dbReference type="InterPro" id="IPR009293">
    <property type="entry name" value="UPF0478"/>
</dbReference>
<evidence type="ECO:0000313" key="2">
    <source>
        <dbReference type="EMBL" id="MFB5266843.1"/>
    </source>
</evidence>
<evidence type="ECO:0000313" key="3">
    <source>
        <dbReference type="Proteomes" id="UP001580346"/>
    </source>
</evidence>
<dbReference type="Proteomes" id="UP001580346">
    <property type="component" value="Unassembled WGS sequence"/>
</dbReference>
<reference evidence="2 3" key="1">
    <citation type="submission" date="2024-09" db="EMBL/GenBank/DDBJ databases">
        <title>Paenibacillus zeirhizospherea sp. nov., isolated from surface of the maize (Zea mays) roots in a horticulture field, Hungary.</title>
        <authorList>
            <person name="Marton D."/>
            <person name="Farkas M."/>
            <person name="Bedics A."/>
            <person name="Toth E."/>
            <person name="Tancsics A."/>
            <person name="Boka K."/>
            <person name="Maroti G."/>
            <person name="Kriszt B."/>
            <person name="Cserhati M."/>
        </authorList>
    </citation>
    <scope>NUCLEOTIDE SEQUENCE [LARGE SCALE GENOMIC DNA]</scope>
    <source>
        <strain evidence="2 3">KCTC 33519</strain>
    </source>
</reference>
<comment type="caution">
    <text evidence="2">The sequence shown here is derived from an EMBL/GenBank/DDBJ whole genome shotgun (WGS) entry which is preliminary data.</text>
</comment>
<sequence length="136" mass="14640">MSVEFSVFLIAIAFVGLVVSVIALLRKVLVSLDEANKVLAEARTAVRDINSEVGSVLQHANEIAVEVKDKIRAIDAIVNSAQDVGQILHTVTDTARRAVAVLNYSSQAVSPEYVPANKITIRKTSIEAAAKETDRI</sequence>
<keyword evidence="1" id="KW-1133">Transmembrane helix</keyword>
<dbReference type="Pfam" id="PF06103">
    <property type="entry name" value="DUF948"/>
    <property type="match status" value="1"/>
</dbReference>
<feature type="transmembrane region" description="Helical" evidence="1">
    <location>
        <begin position="6"/>
        <end position="25"/>
    </location>
</feature>
<organism evidence="2 3">
    <name type="scientific">Paenibacillus enshidis</name>
    <dbReference type="NCBI Taxonomy" id="1458439"/>
    <lineage>
        <taxon>Bacteria</taxon>
        <taxon>Bacillati</taxon>
        <taxon>Bacillota</taxon>
        <taxon>Bacilli</taxon>
        <taxon>Bacillales</taxon>
        <taxon>Paenibacillaceae</taxon>
        <taxon>Paenibacillus</taxon>
    </lineage>
</organism>
<accession>A0ABV5ARM2</accession>
<name>A0ABV5ARM2_9BACL</name>
<protein>
    <submittedName>
        <fullName evidence="2">DUF948 domain-containing protein</fullName>
    </submittedName>
</protein>
<dbReference type="PANTHER" id="PTHR40070:SF1">
    <property type="entry name" value="UPF0478 PROTEIN YTXG"/>
    <property type="match status" value="1"/>
</dbReference>
<proteinExistence type="predicted"/>
<keyword evidence="3" id="KW-1185">Reference proteome</keyword>
<dbReference type="EMBL" id="JBHHMI010000005">
    <property type="protein sequence ID" value="MFB5266843.1"/>
    <property type="molecule type" value="Genomic_DNA"/>
</dbReference>